<keyword evidence="3" id="KW-1185">Reference proteome</keyword>
<dbReference type="AlphaFoldDB" id="A0A367FGG1"/>
<dbReference type="Proteomes" id="UP000253094">
    <property type="component" value="Unassembled WGS sequence"/>
</dbReference>
<keyword evidence="1" id="KW-0812">Transmembrane</keyword>
<comment type="caution">
    <text evidence="2">The sequence shown here is derived from an EMBL/GenBank/DDBJ whole genome shotgun (WGS) entry which is preliminary data.</text>
</comment>
<gene>
    <name evidence="2" type="ORF">DQ384_21845</name>
</gene>
<dbReference type="RefSeq" id="WP_114030720.1">
    <property type="nucleotide sequence ID" value="NZ_QOIL01000012.1"/>
</dbReference>
<keyword evidence="1" id="KW-1133">Transmembrane helix</keyword>
<evidence type="ECO:0000256" key="1">
    <source>
        <dbReference type="SAM" id="Phobius"/>
    </source>
</evidence>
<accession>A0A367FGG1</accession>
<proteinExistence type="predicted"/>
<dbReference type="EMBL" id="QOIL01000012">
    <property type="protein sequence ID" value="RCG28999.1"/>
    <property type="molecule type" value="Genomic_DNA"/>
</dbReference>
<dbReference type="OrthoDB" id="5150008at2"/>
<feature type="transmembrane region" description="Helical" evidence="1">
    <location>
        <begin position="42"/>
        <end position="62"/>
    </location>
</feature>
<evidence type="ECO:0000313" key="3">
    <source>
        <dbReference type="Proteomes" id="UP000253094"/>
    </source>
</evidence>
<protein>
    <submittedName>
        <fullName evidence="2">Uncharacterized protein</fullName>
    </submittedName>
</protein>
<sequence length="100" mass="10545">MSNFLTSLARMAASKLVGGVVGLAAGLGVAVPADLSESATLAVSSALVVGGQLAYYVAARWLERAYPWIGKLMLWSGKQPVYEPPKAEPAGEPHMRRFGE</sequence>
<evidence type="ECO:0000313" key="2">
    <source>
        <dbReference type="EMBL" id="RCG28999.1"/>
    </source>
</evidence>
<keyword evidence="1" id="KW-0472">Membrane</keyword>
<organism evidence="2 3">
    <name type="scientific">Sphaerisporangium album</name>
    <dbReference type="NCBI Taxonomy" id="509200"/>
    <lineage>
        <taxon>Bacteria</taxon>
        <taxon>Bacillati</taxon>
        <taxon>Actinomycetota</taxon>
        <taxon>Actinomycetes</taxon>
        <taxon>Streptosporangiales</taxon>
        <taxon>Streptosporangiaceae</taxon>
        <taxon>Sphaerisporangium</taxon>
    </lineage>
</organism>
<reference evidence="2 3" key="1">
    <citation type="submission" date="2018-06" db="EMBL/GenBank/DDBJ databases">
        <title>Sphaerisporangium craniellae sp. nov., isolated from a marine sponge in the South China Sea.</title>
        <authorList>
            <person name="Li L."/>
        </authorList>
    </citation>
    <scope>NUCLEOTIDE SEQUENCE [LARGE SCALE GENOMIC DNA]</scope>
    <source>
        <strain evidence="2 3">CCTCC AA 208026</strain>
    </source>
</reference>
<name>A0A367FGG1_9ACTN</name>